<dbReference type="RefSeq" id="WP_060567581.1">
    <property type="nucleotide sequence ID" value="NZ_CP040006.1"/>
</dbReference>
<dbReference type="Proteomes" id="UP000054686">
    <property type="component" value="Unassembled WGS sequence"/>
</dbReference>
<accession>A0A0V8RPW3</accession>
<dbReference type="GO" id="GO:0003677">
    <property type="term" value="F:DNA binding"/>
    <property type="evidence" value="ECO:0007669"/>
    <property type="project" value="InterPro"/>
</dbReference>
<evidence type="ECO:0000313" key="4">
    <source>
        <dbReference type="Proteomes" id="UP000054686"/>
    </source>
</evidence>
<dbReference type="EMBL" id="LLVT01000004">
    <property type="protein sequence ID" value="KSW10231.1"/>
    <property type="molecule type" value="Genomic_DNA"/>
</dbReference>
<dbReference type="Gene3D" id="1.10.260.40">
    <property type="entry name" value="lambda repressor-like DNA-binding domains"/>
    <property type="match status" value="1"/>
</dbReference>
<evidence type="ECO:0000313" key="3">
    <source>
        <dbReference type="EMBL" id="KSW10252.1"/>
    </source>
</evidence>
<dbReference type="CDD" id="cd00093">
    <property type="entry name" value="HTH_XRE"/>
    <property type="match status" value="1"/>
</dbReference>
<dbReference type="AlphaFoldDB" id="A0A0V8RPW3"/>
<dbReference type="Pfam" id="PF13560">
    <property type="entry name" value="HTH_31"/>
    <property type="match status" value="1"/>
</dbReference>
<reference evidence="2 4" key="1">
    <citation type="submission" date="2015-10" db="EMBL/GenBank/DDBJ databases">
        <title>Draft Genome of Actinomyces odontolyticus subsp. actinosynbacter strain XH001.</title>
        <authorList>
            <person name="Mclean J.S."/>
            <person name="He X."/>
        </authorList>
    </citation>
    <scope>NUCLEOTIDE SEQUENCE [LARGE SCALE GENOMIC DNA]</scope>
    <source>
        <strain evidence="2 4">XH001</strain>
    </source>
</reference>
<dbReference type="SUPFAM" id="SSF47413">
    <property type="entry name" value="lambda repressor-like DNA-binding domains"/>
    <property type="match status" value="1"/>
</dbReference>
<dbReference type="InterPro" id="IPR010982">
    <property type="entry name" value="Lambda_DNA-bd_dom_sf"/>
</dbReference>
<dbReference type="PROSITE" id="PS50943">
    <property type="entry name" value="HTH_CROC1"/>
    <property type="match status" value="1"/>
</dbReference>
<evidence type="ECO:0000313" key="2">
    <source>
        <dbReference type="EMBL" id="KSW10231.1"/>
    </source>
</evidence>
<name>A0A0V8RPW3_9ACTO</name>
<proteinExistence type="predicted"/>
<organism evidence="2 4">
    <name type="scientific">Schaalia odontolytica</name>
    <dbReference type="NCBI Taxonomy" id="1660"/>
    <lineage>
        <taxon>Bacteria</taxon>
        <taxon>Bacillati</taxon>
        <taxon>Actinomycetota</taxon>
        <taxon>Actinomycetes</taxon>
        <taxon>Actinomycetales</taxon>
        <taxon>Actinomycetaceae</taxon>
        <taxon>Schaalia</taxon>
    </lineage>
</organism>
<gene>
    <name evidence="2" type="ORF">APY09_09505</name>
    <name evidence="3" type="ORF">APY09_09615</name>
</gene>
<dbReference type="InterPro" id="IPR001387">
    <property type="entry name" value="Cro/C1-type_HTH"/>
</dbReference>
<dbReference type="OrthoDB" id="189170at2"/>
<feature type="domain" description="HTH cro/C1-type" evidence="1">
    <location>
        <begin position="19"/>
        <end position="73"/>
    </location>
</feature>
<comment type="caution">
    <text evidence="2">The sequence shown here is derived from an EMBL/GenBank/DDBJ whole genome shotgun (WGS) entry which is preliminary data.</text>
</comment>
<sequence length="88" mass="9470">MGSRSLKSSPFERAVLAVLKERLQSLDLTIDRLAERAGITRARCYKIFAGDTVCTMSDFGAMCEALGVSGSDVAAEAERRLADEASPE</sequence>
<protein>
    <recommendedName>
        <fullName evidence="1">HTH cro/C1-type domain-containing protein</fullName>
    </recommendedName>
</protein>
<dbReference type="SMART" id="SM00530">
    <property type="entry name" value="HTH_XRE"/>
    <property type="match status" value="1"/>
</dbReference>
<evidence type="ECO:0000259" key="1">
    <source>
        <dbReference type="PROSITE" id="PS50943"/>
    </source>
</evidence>
<dbReference type="EMBL" id="LLVT01000004">
    <property type="protein sequence ID" value="KSW10252.1"/>
    <property type="molecule type" value="Genomic_DNA"/>
</dbReference>